<dbReference type="Proteomes" id="UP000319342">
    <property type="component" value="Chromosome"/>
</dbReference>
<dbReference type="EMBL" id="CP036290">
    <property type="protein sequence ID" value="QDU85182.1"/>
    <property type="molecule type" value="Genomic_DNA"/>
</dbReference>
<organism evidence="1 2">
    <name type="scientific">Rohdeia mirabilis</name>
    <dbReference type="NCBI Taxonomy" id="2528008"/>
    <lineage>
        <taxon>Bacteria</taxon>
        <taxon>Pseudomonadati</taxon>
        <taxon>Planctomycetota</taxon>
        <taxon>Planctomycetia</taxon>
        <taxon>Planctomycetia incertae sedis</taxon>
        <taxon>Rohdeia</taxon>
    </lineage>
</organism>
<dbReference type="AlphaFoldDB" id="A0A518D115"/>
<gene>
    <name evidence="1" type="ORF">Pla163_23100</name>
</gene>
<proteinExistence type="predicted"/>
<evidence type="ECO:0000313" key="1">
    <source>
        <dbReference type="EMBL" id="QDU85182.1"/>
    </source>
</evidence>
<name>A0A518D115_9BACT</name>
<reference evidence="1 2" key="1">
    <citation type="submission" date="2019-02" db="EMBL/GenBank/DDBJ databases">
        <title>Deep-cultivation of Planctomycetes and their phenomic and genomic characterization uncovers novel biology.</title>
        <authorList>
            <person name="Wiegand S."/>
            <person name="Jogler M."/>
            <person name="Boedeker C."/>
            <person name="Pinto D."/>
            <person name="Vollmers J."/>
            <person name="Rivas-Marin E."/>
            <person name="Kohn T."/>
            <person name="Peeters S.H."/>
            <person name="Heuer A."/>
            <person name="Rast P."/>
            <person name="Oberbeckmann S."/>
            <person name="Bunk B."/>
            <person name="Jeske O."/>
            <person name="Meyerdierks A."/>
            <person name="Storesund J.E."/>
            <person name="Kallscheuer N."/>
            <person name="Luecker S."/>
            <person name="Lage O.M."/>
            <person name="Pohl T."/>
            <person name="Merkel B.J."/>
            <person name="Hornburger P."/>
            <person name="Mueller R.-W."/>
            <person name="Bruemmer F."/>
            <person name="Labrenz M."/>
            <person name="Spormann A.M."/>
            <person name="Op den Camp H."/>
            <person name="Overmann J."/>
            <person name="Amann R."/>
            <person name="Jetten M.S.M."/>
            <person name="Mascher T."/>
            <person name="Medema M.H."/>
            <person name="Devos D.P."/>
            <person name="Kaster A.-K."/>
            <person name="Ovreas L."/>
            <person name="Rohde M."/>
            <person name="Galperin M.Y."/>
            <person name="Jogler C."/>
        </authorList>
    </citation>
    <scope>NUCLEOTIDE SEQUENCE [LARGE SCALE GENOMIC DNA]</scope>
    <source>
        <strain evidence="1 2">Pla163</strain>
    </source>
</reference>
<keyword evidence="2" id="KW-1185">Reference proteome</keyword>
<dbReference type="RefSeq" id="WP_145188073.1">
    <property type="nucleotide sequence ID" value="NZ_CP036290.1"/>
</dbReference>
<accession>A0A518D115</accession>
<sequence precursor="true">MTTLATAFTATVLSAPRRVGPWLLGAGLLGSVLAGDEVYFQPADGARLERTVSVALELQVADYALTQAGEPIEPADLDESLDPDALGGEWQLEFDVEDAFERSRRGRALAFVRTMVDSRLDGESMDDDDEDRRTVRFAWDEDAGDYTRTLVGDEEPDAEDEKMLAGLRVDMDHLHLLPTGAPEPDARWDVELGLDGFVATVLPLFETEALLDQMRSSASEDDASTGAFIDTLLGELENAFESVSAQMLFKSFRPDENSGRALAVFDLEVDESISMDVGALLTELVLAEMEAEGGGEEGPVPTIELIVTIQMQGEGEFAWDQDGHHLHHMELPLRFELGIDGRFVIELPGLGEFEFVAGTATWAGEMTLTQTATAG</sequence>
<protein>
    <submittedName>
        <fullName evidence="1">Uncharacterized protein</fullName>
    </submittedName>
</protein>
<evidence type="ECO:0000313" key="2">
    <source>
        <dbReference type="Proteomes" id="UP000319342"/>
    </source>
</evidence>